<keyword evidence="10" id="KW-1071">Ligand-gated ion channel</keyword>
<evidence type="ECO:0000256" key="13">
    <source>
        <dbReference type="SAM" id="Phobius"/>
    </source>
</evidence>
<feature type="chain" id="PRO_5012824834" evidence="14">
    <location>
        <begin position="24"/>
        <end position="361"/>
    </location>
</feature>
<keyword evidence="17" id="KW-1185">Reference proteome</keyword>
<gene>
    <name evidence="16" type="ORF">BLA29_000771</name>
</gene>
<keyword evidence="8" id="KW-0675">Receptor</keyword>
<dbReference type="InterPro" id="IPR019594">
    <property type="entry name" value="Glu/Gly-bd"/>
</dbReference>
<dbReference type="InterPro" id="IPR001320">
    <property type="entry name" value="Iontro_rcpt_C"/>
</dbReference>
<keyword evidence="5 13" id="KW-1133">Transmembrane helix</keyword>
<dbReference type="Pfam" id="PF10613">
    <property type="entry name" value="Lig_chan-Glu_bd"/>
    <property type="match status" value="1"/>
</dbReference>
<keyword evidence="6" id="KW-0406">Ion transport</keyword>
<sequence>MPSYSITIMFIAIAMINIDSILAQPANQNRPTLRGLTSLRAPFVEKDLNGKLTGYFIDLLDEMAQIGNFNYTLIDSGNLDVPSDSFQTRPNGLVNEVFRNRADFAIADSLYRTTSQQRYVDFSDSYMESNLSALIHKDRIVQNNIKTIDDLLDQRTKLPAVIPVNNQQQQQQYNQQQQQYNQQQQQFNNQQQQQQPEELIQLGVLRQIYRDLSVATDPLSRRIYEILHNNPGNMVEKRETGIERSMKTPYAFVQVCVESINNELAMDEYCDLRQIKVESKNLPKSELHYEYGIIGQKYSPNLEIMNRAIRELKSNGRLDELKRRYWNRKCNGGVNSFEQYRYMMTVVTTLFSLIMSIFILS</sequence>
<dbReference type="SMART" id="SM00079">
    <property type="entry name" value="PBPe"/>
    <property type="match status" value="1"/>
</dbReference>
<keyword evidence="3" id="KW-0813">Transport</keyword>
<keyword evidence="9" id="KW-0325">Glycoprotein</keyword>
<dbReference type="PANTHER" id="PTHR18966">
    <property type="entry name" value="IONOTROPIC GLUTAMATE RECEPTOR"/>
    <property type="match status" value="1"/>
</dbReference>
<dbReference type="Gene3D" id="3.40.190.10">
    <property type="entry name" value="Periplasmic binding protein-like II"/>
    <property type="match status" value="4"/>
</dbReference>
<dbReference type="AlphaFoldDB" id="A0A1Y3BBM6"/>
<organism evidence="16 17">
    <name type="scientific">Euroglyphus maynei</name>
    <name type="common">Mayne's house dust mite</name>
    <dbReference type="NCBI Taxonomy" id="6958"/>
    <lineage>
        <taxon>Eukaryota</taxon>
        <taxon>Metazoa</taxon>
        <taxon>Ecdysozoa</taxon>
        <taxon>Arthropoda</taxon>
        <taxon>Chelicerata</taxon>
        <taxon>Arachnida</taxon>
        <taxon>Acari</taxon>
        <taxon>Acariformes</taxon>
        <taxon>Sarcoptiformes</taxon>
        <taxon>Astigmata</taxon>
        <taxon>Psoroptidia</taxon>
        <taxon>Analgoidea</taxon>
        <taxon>Pyroglyphidae</taxon>
        <taxon>Pyroglyphinae</taxon>
        <taxon>Euroglyphus</taxon>
    </lineage>
</organism>
<evidence type="ECO:0000313" key="16">
    <source>
        <dbReference type="EMBL" id="OTF76635.1"/>
    </source>
</evidence>
<feature type="transmembrane region" description="Helical" evidence="13">
    <location>
        <begin position="340"/>
        <end position="360"/>
    </location>
</feature>
<keyword evidence="14" id="KW-0732">Signal</keyword>
<evidence type="ECO:0000313" key="17">
    <source>
        <dbReference type="Proteomes" id="UP000194236"/>
    </source>
</evidence>
<dbReference type="EMBL" id="MUJZ01036504">
    <property type="protein sequence ID" value="OTF76635.1"/>
    <property type="molecule type" value="Genomic_DNA"/>
</dbReference>
<feature type="signal peptide" evidence="14">
    <location>
        <begin position="1"/>
        <end position="23"/>
    </location>
</feature>
<feature type="domain" description="Ionotropic glutamate receptor C-terminal" evidence="15">
    <location>
        <begin position="32"/>
        <end position="328"/>
    </location>
</feature>
<reference evidence="16 17" key="1">
    <citation type="submission" date="2017-03" db="EMBL/GenBank/DDBJ databases">
        <title>Genome Survey of Euroglyphus maynei.</title>
        <authorList>
            <person name="Arlian L.G."/>
            <person name="Morgan M.S."/>
            <person name="Rider S.D."/>
        </authorList>
    </citation>
    <scope>NUCLEOTIDE SEQUENCE [LARGE SCALE GENOMIC DNA]</scope>
    <source>
        <strain evidence="16">Arlian Lab</strain>
        <tissue evidence="16">Whole body</tissue>
    </source>
</reference>
<keyword evidence="4 13" id="KW-0812">Transmembrane</keyword>
<comment type="caution">
    <text evidence="16">The sequence shown here is derived from an EMBL/GenBank/DDBJ whole genome shotgun (WGS) entry which is preliminary data.</text>
</comment>
<dbReference type="Proteomes" id="UP000194236">
    <property type="component" value="Unassembled WGS sequence"/>
</dbReference>
<evidence type="ECO:0000256" key="3">
    <source>
        <dbReference type="ARBA" id="ARBA00022448"/>
    </source>
</evidence>
<evidence type="ECO:0000256" key="5">
    <source>
        <dbReference type="ARBA" id="ARBA00022989"/>
    </source>
</evidence>
<evidence type="ECO:0000256" key="4">
    <source>
        <dbReference type="ARBA" id="ARBA00022692"/>
    </source>
</evidence>
<evidence type="ECO:0000256" key="11">
    <source>
        <dbReference type="ARBA" id="ARBA00023303"/>
    </source>
</evidence>
<comment type="subcellular location">
    <subcellularLocation>
        <location evidence="1">Membrane</location>
        <topology evidence="1">Multi-pass membrane protein</topology>
    </subcellularLocation>
</comment>
<dbReference type="SUPFAM" id="SSF81995">
    <property type="entry name" value="beta-sandwich domain of Sec23/24"/>
    <property type="match status" value="1"/>
</dbReference>
<feature type="region of interest" description="Disordered" evidence="12">
    <location>
        <begin position="172"/>
        <end position="191"/>
    </location>
</feature>
<keyword evidence="7 13" id="KW-0472">Membrane</keyword>
<evidence type="ECO:0000256" key="2">
    <source>
        <dbReference type="ARBA" id="ARBA00008685"/>
    </source>
</evidence>
<evidence type="ECO:0000256" key="14">
    <source>
        <dbReference type="SAM" id="SignalP"/>
    </source>
</evidence>
<dbReference type="SUPFAM" id="SSF53850">
    <property type="entry name" value="Periplasmic binding protein-like II"/>
    <property type="match status" value="1"/>
</dbReference>
<comment type="similarity">
    <text evidence="2">Belongs to the glutamate-gated ion channel (TC 1.A.10.1) family.</text>
</comment>
<keyword evidence="11" id="KW-0407">Ion channel</keyword>
<dbReference type="GO" id="GO:0016020">
    <property type="term" value="C:membrane"/>
    <property type="evidence" value="ECO:0007669"/>
    <property type="project" value="UniProtKB-SubCell"/>
</dbReference>
<evidence type="ECO:0000256" key="10">
    <source>
        <dbReference type="ARBA" id="ARBA00023286"/>
    </source>
</evidence>
<dbReference type="OrthoDB" id="6497895at2759"/>
<evidence type="ECO:0000256" key="7">
    <source>
        <dbReference type="ARBA" id="ARBA00023136"/>
    </source>
</evidence>
<protein>
    <submittedName>
        <fullName evidence="16">Bacterial extracellular solute-binding protein-like protein</fullName>
    </submittedName>
</protein>
<name>A0A1Y3BBM6_EURMA</name>
<evidence type="ECO:0000256" key="6">
    <source>
        <dbReference type="ARBA" id="ARBA00023065"/>
    </source>
</evidence>
<evidence type="ECO:0000256" key="8">
    <source>
        <dbReference type="ARBA" id="ARBA00023170"/>
    </source>
</evidence>
<evidence type="ECO:0000256" key="9">
    <source>
        <dbReference type="ARBA" id="ARBA00023180"/>
    </source>
</evidence>
<accession>A0A1Y3BBM6</accession>
<dbReference type="GO" id="GO:0015276">
    <property type="term" value="F:ligand-gated monoatomic ion channel activity"/>
    <property type="evidence" value="ECO:0007669"/>
    <property type="project" value="InterPro"/>
</dbReference>
<evidence type="ECO:0000256" key="1">
    <source>
        <dbReference type="ARBA" id="ARBA00004141"/>
    </source>
</evidence>
<evidence type="ECO:0000256" key="12">
    <source>
        <dbReference type="SAM" id="MobiDB-lite"/>
    </source>
</evidence>
<evidence type="ECO:0000259" key="15">
    <source>
        <dbReference type="SMART" id="SM00079"/>
    </source>
</evidence>
<proteinExistence type="inferred from homology"/>
<dbReference type="InterPro" id="IPR015683">
    <property type="entry name" value="Ionotropic_Glu_rcpt"/>
</dbReference>